<protein>
    <submittedName>
        <fullName evidence="3">Uncharacterized protein</fullName>
    </submittedName>
</protein>
<evidence type="ECO:0000256" key="1">
    <source>
        <dbReference type="SAM" id="MobiDB-lite"/>
    </source>
</evidence>
<keyword evidence="4" id="KW-1185">Reference proteome</keyword>
<feature type="region of interest" description="Disordered" evidence="1">
    <location>
        <begin position="19"/>
        <end position="45"/>
    </location>
</feature>
<dbReference type="EMBL" id="JAUHHV010000007">
    <property type="protein sequence ID" value="KAK1418227.1"/>
    <property type="molecule type" value="Genomic_DNA"/>
</dbReference>
<evidence type="ECO:0000313" key="2">
    <source>
        <dbReference type="EMBL" id="KAK1418221.1"/>
    </source>
</evidence>
<dbReference type="EMBL" id="JAUHHV010000007">
    <property type="protein sequence ID" value="KAK1418221.1"/>
    <property type="molecule type" value="Genomic_DNA"/>
</dbReference>
<name>A0AAD8KD07_TARER</name>
<evidence type="ECO:0000313" key="3">
    <source>
        <dbReference type="EMBL" id="KAK1418227.1"/>
    </source>
</evidence>
<proteinExistence type="predicted"/>
<evidence type="ECO:0000313" key="4">
    <source>
        <dbReference type="Proteomes" id="UP001229421"/>
    </source>
</evidence>
<gene>
    <name evidence="2" type="ORF">QVD17_27364</name>
    <name evidence="3" type="ORF">QVD17_27370</name>
</gene>
<sequence length="90" mass="10341">MVVCARGRGKDVVWAMARRKREGDERRRTRGPPLLWRGGDEVVPRPSSLSPLLLRNMGVHGSYKDVGSKYDEVVMCSSWTSFIPRGRRRR</sequence>
<dbReference type="Proteomes" id="UP001229421">
    <property type="component" value="Unassembled WGS sequence"/>
</dbReference>
<organism evidence="3 4">
    <name type="scientific">Tagetes erecta</name>
    <name type="common">African marigold</name>
    <dbReference type="NCBI Taxonomy" id="13708"/>
    <lineage>
        <taxon>Eukaryota</taxon>
        <taxon>Viridiplantae</taxon>
        <taxon>Streptophyta</taxon>
        <taxon>Embryophyta</taxon>
        <taxon>Tracheophyta</taxon>
        <taxon>Spermatophyta</taxon>
        <taxon>Magnoliopsida</taxon>
        <taxon>eudicotyledons</taxon>
        <taxon>Gunneridae</taxon>
        <taxon>Pentapetalae</taxon>
        <taxon>asterids</taxon>
        <taxon>campanulids</taxon>
        <taxon>Asterales</taxon>
        <taxon>Asteraceae</taxon>
        <taxon>Asteroideae</taxon>
        <taxon>Heliantheae alliance</taxon>
        <taxon>Tageteae</taxon>
        <taxon>Tagetes</taxon>
    </lineage>
</organism>
<reference evidence="3" key="1">
    <citation type="journal article" date="2023" name="bioRxiv">
        <title>Improved chromosome-level genome assembly for marigold (Tagetes erecta).</title>
        <authorList>
            <person name="Jiang F."/>
            <person name="Yuan L."/>
            <person name="Wang S."/>
            <person name="Wang H."/>
            <person name="Xu D."/>
            <person name="Wang A."/>
            <person name="Fan W."/>
        </authorList>
    </citation>
    <scope>NUCLEOTIDE SEQUENCE</scope>
    <source>
        <strain evidence="3">WSJ</strain>
        <tissue evidence="3">Leaf</tissue>
    </source>
</reference>
<comment type="caution">
    <text evidence="3">The sequence shown here is derived from an EMBL/GenBank/DDBJ whole genome shotgun (WGS) entry which is preliminary data.</text>
</comment>
<accession>A0AAD8KD07</accession>
<dbReference type="AlphaFoldDB" id="A0AAD8KD07"/>